<dbReference type="Pfam" id="PF08240">
    <property type="entry name" value="ADH_N"/>
    <property type="match status" value="1"/>
</dbReference>
<keyword evidence="1" id="KW-0521">NADP</keyword>
<dbReference type="RefSeq" id="WP_205047075.1">
    <property type="nucleotide sequence ID" value="NZ_CAJVAX010000006.1"/>
</dbReference>
<dbReference type="Proteomes" id="UP001153328">
    <property type="component" value="Unassembled WGS sequence"/>
</dbReference>
<name>A0A9W4E597_9ACTN</name>
<dbReference type="AlphaFoldDB" id="A0A9W4E597"/>
<proteinExistence type="predicted"/>
<dbReference type="SMART" id="SM00829">
    <property type="entry name" value="PKS_ER"/>
    <property type="match status" value="1"/>
</dbReference>
<dbReference type="Pfam" id="PF13602">
    <property type="entry name" value="ADH_zinc_N_2"/>
    <property type="match status" value="1"/>
</dbReference>
<gene>
    <name evidence="3" type="ORF">SBRY_140102</name>
</gene>
<dbReference type="InterPro" id="IPR051603">
    <property type="entry name" value="Zinc-ADH_QOR/CCCR"/>
</dbReference>
<dbReference type="InterPro" id="IPR011032">
    <property type="entry name" value="GroES-like_sf"/>
</dbReference>
<evidence type="ECO:0000259" key="2">
    <source>
        <dbReference type="SMART" id="SM00829"/>
    </source>
</evidence>
<evidence type="ECO:0000313" key="3">
    <source>
        <dbReference type="EMBL" id="CAG7621944.1"/>
    </source>
</evidence>
<dbReference type="SUPFAM" id="SSF51735">
    <property type="entry name" value="NAD(P)-binding Rossmann-fold domains"/>
    <property type="match status" value="1"/>
</dbReference>
<dbReference type="PANTHER" id="PTHR44154">
    <property type="entry name" value="QUINONE OXIDOREDUCTASE"/>
    <property type="match status" value="1"/>
</dbReference>
<dbReference type="InterPro" id="IPR036291">
    <property type="entry name" value="NAD(P)-bd_dom_sf"/>
</dbReference>
<dbReference type="Gene3D" id="3.40.50.720">
    <property type="entry name" value="NAD(P)-binding Rossmann-like Domain"/>
    <property type="match status" value="1"/>
</dbReference>
<organism evidence="3 4">
    <name type="scientific">Actinacidiphila bryophytorum</name>
    <dbReference type="NCBI Taxonomy" id="1436133"/>
    <lineage>
        <taxon>Bacteria</taxon>
        <taxon>Bacillati</taxon>
        <taxon>Actinomycetota</taxon>
        <taxon>Actinomycetes</taxon>
        <taxon>Kitasatosporales</taxon>
        <taxon>Streptomycetaceae</taxon>
        <taxon>Actinacidiphila</taxon>
    </lineage>
</organism>
<dbReference type="Gene3D" id="3.90.180.10">
    <property type="entry name" value="Medium-chain alcohol dehydrogenases, catalytic domain"/>
    <property type="match status" value="1"/>
</dbReference>
<reference evidence="3" key="1">
    <citation type="submission" date="2021-06" db="EMBL/GenBank/DDBJ databases">
        <authorList>
            <person name="Arsene-Ploetze F."/>
        </authorList>
    </citation>
    <scope>NUCLEOTIDE SEQUENCE</scope>
    <source>
        <strain evidence="3">SBRY1</strain>
    </source>
</reference>
<dbReference type="SUPFAM" id="SSF50129">
    <property type="entry name" value="GroES-like"/>
    <property type="match status" value="1"/>
</dbReference>
<dbReference type="InterPro" id="IPR020843">
    <property type="entry name" value="ER"/>
</dbReference>
<evidence type="ECO:0000313" key="4">
    <source>
        <dbReference type="Proteomes" id="UP001153328"/>
    </source>
</evidence>
<comment type="caution">
    <text evidence="3">The sequence shown here is derived from an EMBL/GenBank/DDBJ whole genome shotgun (WGS) entry which is preliminary data.</text>
</comment>
<feature type="domain" description="Enoyl reductase (ER)" evidence="2">
    <location>
        <begin position="11"/>
        <end position="302"/>
    </location>
</feature>
<evidence type="ECO:0000256" key="1">
    <source>
        <dbReference type="ARBA" id="ARBA00022857"/>
    </source>
</evidence>
<sequence length="308" mass="30463">MPTAYLHTAFGGPETEAFADLPRPVPGPGQLLIAVRAAGVNPVDWKRRGGYRRAGGPPTDLPSVFGSEAAGVVEEVGPGVEGFAPGDEVFGSTDTGGYAELTLLPAAGTAHKPAGLSWTDAATLPVAAATAYDALVQLGLPAGATLLVNGVGGGVGVSAAQIARHAGLTVVGTASAAKGDFAKSLGVIPVASGPGVADRVRAAAPGGVDGLLDLVGGDSLRELAPLVGERSRLVSGADKALAVELGGSAIVRARTGAVLSAVAALVLDGALDPHVTRTYPLAEADQALRAVESGHTRGKIALTIPPRP</sequence>
<dbReference type="CDD" id="cd05289">
    <property type="entry name" value="MDR_like_2"/>
    <property type="match status" value="1"/>
</dbReference>
<dbReference type="PANTHER" id="PTHR44154:SF1">
    <property type="entry name" value="QUINONE OXIDOREDUCTASE"/>
    <property type="match status" value="1"/>
</dbReference>
<dbReference type="GO" id="GO:0016491">
    <property type="term" value="F:oxidoreductase activity"/>
    <property type="evidence" value="ECO:0007669"/>
    <property type="project" value="InterPro"/>
</dbReference>
<accession>A0A9W4E597</accession>
<keyword evidence="4" id="KW-1185">Reference proteome</keyword>
<protein>
    <submittedName>
        <fullName evidence="3">NADPH:quinone reductase</fullName>
    </submittedName>
</protein>
<dbReference type="InterPro" id="IPR013154">
    <property type="entry name" value="ADH-like_N"/>
</dbReference>
<dbReference type="EMBL" id="CAJVAX010000006">
    <property type="protein sequence ID" value="CAG7621944.1"/>
    <property type="molecule type" value="Genomic_DNA"/>
</dbReference>